<organism evidence="3 4">
    <name type="scientific">Winogradskyella echinorum</name>
    <dbReference type="NCBI Taxonomy" id="538189"/>
    <lineage>
        <taxon>Bacteria</taxon>
        <taxon>Pseudomonadati</taxon>
        <taxon>Bacteroidota</taxon>
        <taxon>Flavobacteriia</taxon>
        <taxon>Flavobacteriales</taxon>
        <taxon>Flavobacteriaceae</taxon>
        <taxon>Winogradskyella</taxon>
    </lineage>
</organism>
<comment type="caution">
    <text evidence="3">The sequence shown here is derived from an EMBL/GenBank/DDBJ whole genome shotgun (WGS) entry which is preliminary data.</text>
</comment>
<dbReference type="SUPFAM" id="SSF54427">
    <property type="entry name" value="NTF2-like"/>
    <property type="match status" value="1"/>
</dbReference>
<dbReference type="Proteomes" id="UP000607435">
    <property type="component" value="Unassembled WGS sequence"/>
</dbReference>
<keyword evidence="1" id="KW-0472">Membrane</keyword>
<dbReference type="InterPro" id="IPR032710">
    <property type="entry name" value="NTF2-like_dom_sf"/>
</dbReference>
<accession>A0ABR6Y2S3</accession>
<keyword evidence="4" id="KW-1185">Reference proteome</keyword>
<dbReference type="InterPro" id="IPR007379">
    <property type="entry name" value="Tim44-like_dom"/>
</dbReference>
<keyword evidence="1" id="KW-0812">Transmembrane</keyword>
<evidence type="ECO:0000256" key="1">
    <source>
        <dbReference type="SAM" id="Phobius"/>
    </source>
</evidence>
<dbReference type="EMBL" id="JACOME010000002">
    <property type="protein sequence ID" value="MBC3847041.1"/>
    <property type="molecule type" value="Genomic_DNA"/>
</dbReference>
<protein>
    <recommendedName>
        <fullName evidence="2">Tim44-like domain-containing protein</fullName>
    </recommendedName>
</protein>
<evidence type="ECO:0000313" key="4">
    <source>
        <dbReference type="Proteomes" id="UP000607435"/>
    </source>
</evidence>
<dbReference type="SMART" id="SM00978">
    <property type="entry name" value="Tim44"/>
    <property type="match status" value="1"/>
</dbReference>
<feature type="domain" description="Tim44-like" evidence="2">
    <location>
        <begin position="71"/>
        <end position="218"/>
    </location>
</feature>
<feature type="transmembrane region" description="Helical" evidence="1">
    <location>
        <begin position="45"/>
        <end position="68"/>
    </location>
</feature>
<gene>
    <name evidence="3" type="ORF">H6H04_11665</name>
</gene>
<name>A0ABR6Y2S3_9FLAO</name>
<dbReference type="RefSeq" id="WP_186846133.1">
    <property type="nucleotide sequence ID" value="NZ_JACOME010000002.1"/>
</dbReference>
<evidence type="ECO:0000259" key="2">
    <source>
        <dbReference type="SMART" id="SM00978"/>
    </source>
</evidence>
<evidence type="ECO:0000313" key="3">
    <source>
        <dbReference type="EMBL" id="MBC3847041.1"/>
    </source>
</evidence>
<proteinExistence type="predicted"/>
<sequence>MKPQHRKILLTILIIGFLFYIDPVYAGPGGTIAKGLFKTWWGKLILFVLFIVLFPLIVYTYTVEFFAVKKTKKQLNQIGLKNKDFSWLNLEKNVYNIFTRVYEAWDKENMKEVSGYVNHWYWQNQQQVHLDRWKRENLKNICKLERIKSIKPVYAEITNEDNFEGSKIAFVISANIKDYLIDRDTYKIVEGKNEYGDEEHIWIMEYTEGKWLLDDIREGNFSLAFAKMKNVVPEISINGSLTTK</sequence>
<reference evidence="3 4" key="1">
    <citation type="submission" date="2020-08" db="EMBL/GenBank/DDBJ databases">
        <title>Winogradskyella ouciana sp. nov., isolated from the hadal seawater of the Mariana Trench.</title>
        <authorList>
            <person name="He X."/>
        </authorList>
    </citation>
    <scope>NUCLEOTIDE SEQUENCE [LARGE SCALE GENOMIC DNA]</scope>
    <source>
        <strain evidence="3 4">KCTC 22026</strain>
    </source>
</reference>
<keyword evidence="1" id="KW-1133">Transmembrane helix</keyword>